<name>A0A2R4CGX3_9BURK</name>
<accession>A0A2R4CGX3</accession>
<dbReference type="Gene3D" id="2.40.30.170">
    <property type="match status" value="1"/>
</dbReference>
<keyword evidence="2" id="KW-0812">Transmembrane</keyword>
<dbReference type="Gene3D" id="2.40.50.100">
    <property type="match status" value="1"/>
</dbReference>
<feature type="coiled-coil region" evidence="1">
    <location>
        <begin position="158"/>
        <end position="192"/>
    </location>
</feature>
<gene>
    <name evidence="4" type="ORF">C9I28_26930</name>
</gene>
<evidence type="ECO:0000256" key="1">
    <source>
        <dbReference type="SAM" id="Coils"/>
    </source>
</evidence>
<keyword evidence="5" id="KW-1185">Reference proteome</keyword>
<dbReference type="InterPro" id="IPR058982">
    <property type="entry name" value="Beta-barrel_AprE"/>
</dbReference>
<dbReference type="PRINTS" id="PR01490">
    <property type="entry name" value="RTXTOXIND"/>
</dbReference>
<dbReference type="OrthoDB" id="9775513at2"/>
<evidence type="ECO:0000259" key="3">
    <source>
        <dbReference type="Pfam" id="PF26002"/>
    </source>
</evidence>
<dbReference type="PANTHER" id="PTHR30386:SF28">
    <property type="entry name" value="EXPORTED PROTEIN"/>
    <property type="match status" value="1"/>
</dbReference>
<evidence type="ECO:0000313" key="4">
    <source>
        <dbReference type="EMBL" id="AVR98845.1"/>
    </source>
</evidence>
<dbReference type="Proteomes" id="UP000240505">
    <property type="component" value="Chromosome"/>
</dbReference>
<protein>
    <submittedName>
        <fullName evidence="4">Secretion protein</fullName>
    </submittedName>
</protein>
<dbReference type="KEGG" id="masz:C9I28_26930"/>
<dbReference type="EMBL" id="CP028324">
    <property type="protein sequence ID" value="AVR98845.1"/>
    <property type="molecule type" value="Genomic_DNA"/>
</dbReference>
<dbReference type="SUPFAM" id="SSF51230">
    <property type="entry name" value="Single hybrid motif"/>
    <property type="match status" value="1"/>
</dbReference>
<keyword evidence="2" id="KW-1133">Transmembrane helix</keyword>
<feature type="transmembrane region" description="Helical" evidence="2">
    <location>
        <begin position="34"/>
        <end position="53"/>
    </location>
</feature>
<dbReference type="InterPro" id="IPR011053">
    <property type="entry name" value="Single_hybrid_motif"/>
</dbReference>
<organism evidence="4 5">
    <name type="scientific">Pseudoduganella armeniaca</name>
    <dbReference type="NCBI Taxonomy" id="2072590"/>
    <lineage>
        <taxon>Bacteria</taxon>
        <taxon>Pseudomonadati</taxon>
        <taxon>Pseudomonadota</taxon>
        <taxon>Betaproteobacteria</taxon>
        <taxon>Burkholderiales</taxon>
        <taxon>Oxalobacteraceae</taxon>
        <taxon>Telluria group</taxon>
        <taxon>Pseudoduganella</taxon>
    </lineage>
</organism>
<dbReference type="PANTHER" id="PTHR30386">
    <property type="entry name" value="MEMBRANE FUSION SUBUNIT OF EMRAB-TOLC MULTIDRUG EFFLUX PUMP"/>
    <property type="match status" value="1"/>
</dbReference>
<dbReference type="RefSeq" id="WP_107144170.1">
    <property type="nucleotide sequence ID" value="NZ_CP028324.1"/>
</dbReference>
<evidence type="ECO:0000313" key="5">
    <source>
        <dbReference type="Proteomes" id="UP000240505"/>
    </source>
</evidence>
<evidence type="ECO:0000256" key="2">
    <source>
        <dbReference type="SAM" id="Phobius"/>
    </source>
</evidence>
<sequence>MKTDPSLPLFRAEAQQATTRQWLGDIIVKQPASFSVYAIFCFICVSLLLGFLIHGHYTKRVQVSGVLVPDRGLIRIQAPQPGVVRVRHVREGDRVAAGQTLLELSSELVLAREEGDIAARGGRHATETHRAILDTLRARQRSLADERDQNRTIALAQTQQLRRTIANIKMEIQQLTEEIGIQKERMHAAEDEYRRNKNVKDQGFISESALQKKYDELLDQRGKLASLQRQQVSLRRDLGISESEYEQLTLKSQREQNSLQRLDLELEEASVATRSGRAFLVTAPQTGMVTAILAEPGQMVANQALLTILPADAILEAHLYVPSRAVGFIEAGQQVLIRFAAFPHQKFGQYQGRVIDVARTALAPQELPVSLAGTVAADGEGMYRVRVRLASQAVQAYGKAIALTAGMRLEAHILQDRRSLIEWLLEPLYSLKGRTA</sequence>
<dbReference type="InterPro" id="IPR050739">
    <property type="entry name" value="MFP"/>
</dbReference>
<proteinExistence type="predicted"/>
<keyword evidence="2" id="KW-0472">Membrane</keyword>
<feature type="domain" description="AprE-like beta-barrel" evidence="3">
    <location>
        <begin position="317"/>
        <end position="414"/>
    </location>
</feature>
<keyword evidence="1" id="KW-0175">Coiled coil</keyword>
<feature type="coiled-coil region" evidence="1">
    <location>
        <begin position="245"/>
        <end position="272"/>
    </location>
</feature>
<reference evidence="4 5" key="1">
    <citation type="submission" date="2018-03" db="EMBL/GenBank/DDBJ databases">
        <title>Massilia armeniaca sp. nov., isolated from desert soil.</title>
        <authorList>
            <person name="Huang H."/>
            <person name="Ren M."/>
        </authorList>
    </citation>
    <scope>NUCLEOTIDE SEQUENCE [LARGE SCALE GENOMIC DNA]</scope>
    <source>
        <strain evidence="4 5">ZMN-3</strain>
    </source>
</reference>
<dbReference type="AlphaFoldDB" id="A0A2R4CGX3"/>
<dbReference type="Pfam" id="PF26002">
    <property type="entry name" value="Beta-barrel_AprE"/>
    <property type="match status" value="1"/>
</dbReference>